<dbReference type="GO" id="GO:0005829">
    <property type="term" value="C:cytosol"/>
    <property type="evidence" value="ECO:0007669"/>
    <property type="project" value="TreeGrafter"/>
</dbReference>
<dbReference type="EMBL" id="AP019309">
    <property type="protein sequence ID" value="BBH25837.1"/>
    <property type="molecule type" value="Genomic_DNA"/>
</dbReference>
<proteinExistence type="predicted"/>
<dbReference type="CDD" id="cd17748">
    <property type="entry name" value="BRCT_DNA_ligase_like"/>
    <property type="match status" value="1"/>
</dbReference>
<evidence type="ECO:0000256" key="1">
    <source>
        <dbReference type="ARBA" id="ARBA00022839"/>
    </source>
</evidence>
<dbReference type="OrthoDB" id="9803913at2"/>
<dbReference type="InterPro" id="IPR013520">
    <property type="entry name" value="Ribonucl_H"/>
</dbReference>
<accession>A0A3G9J3V9</accession>
<dbReference type="PANTHER" id="PTHR30231">
    <property type="entry name" value="DNA POLYMERASE III SUBUNIT EPSILON"/>
    <property type="match status" value="1"/>
</dbReference>
<keyword evidence="1" id="KW-0269">Exonuclease</keyword>
<dbReference type="Gene3D" id="3.30.420.10">
    <property type="entry name" value="Ribonuclease H-like superfamily/Ribonuclease H"/>
    <property type="match status" value="1"/>
</dbReference>
<dbReference type="PANTHER" id="PTHR30231:SF42">
    <property type="entry name" value="EXONUCLEASE"/>
    <property type="match status" value="1"/>
</dbReference>
<dbReference type="FunFam" id="3.30.420.10:FF:000045">
    <property type="entry name" value="3'-5' exonuclease DinG"/>
    <property type="match status" value="1"/>
</dbReference>
<dbReference type="Pfam" id="PF00929">
    <property type="entry name" value="RNase_T"/>
    <property type="match status" value="1"/>
</dbReference>
<sequence length="296" mass="33858">MSERITVFDIEVLNGDPASVCSIGIVELLDRQIVNTYYSLIRPKNLSFDVYRYNVHHIRIQDLKKAPSFKEVWQEIAVYFDHRVVVSHDVQGDMAALRAAMKRNKIAYPSLQMSCTNVLAHLLEPQLEKYSVTDLCQYYGIPMAQAHHALADAQACANILIKLLEKAHMPSLTVLHEAYHIAFGEMHANYYRNIISPEHAASVSPQKHALTNLSIAFTGNLLTSKEDLHRQLDQVKAYYNREVNSHTSYLVIGSLGYRKVRYGKENRKVLKAIALQKEGQDLQIIHEKEYLQLLKK</sequence>
<dbReference type="AlphaFoldDB" id="A0A3G9J3V9"/>
<dbReference type="SUPFAM" id="SSF53098">
    <property type="entry name" value="Ribonuclease H-like"/>
    <property type="match status" value="1"/>
</dbReference>
<gene>
    <name evidence="3" type="ORF">SG0102_07710</name>
</gene>
<dbReference type="SMART" id="SM00479">
    <property type="entry name" value="EXOIII"/>
    <property type="match status" value="1"/>
</dbReference>
<evidence type="ECO:0000313" key="3">
    <source>
        <dbReference type="EMBL" id="BBH25837.1"/>
    </source>
</evidence>
<reference evidence="3 4" key="1">
    <citation type="submission" date="2018-11" db="EMBL/GenBank/DDBJ databases">
        <title>Novel Erysipelotrichaceae bacterium isolated from small intestine of a swine.</title>
        <authorList>
            <person name="Kim J.S."/>
            <person name="Choe H."/>
            <person name="Lee Y.R."/>
            <person name="Kim K.M."/>
            <person name="Park D.S."/>
        </authorList>
    </citation>
    <scope>NUCLEOTIDE SEQUENCE [LARGE SCALE GENOMIC DNA]</scope>
    <source>
        <strain evidence="3 4">SG0102</strain>
    </source>
</reference>
<protein>
    <submittedName>
        <fullName evidence="3">DNA polymerase III subunit epsilon</fullName>
    </submittedName>
</protein>
<dbReference type="GO" id="GO:0008408">
    <property type="term" value="F:3'-5' exonuclease activity"/>
    <property type="evidence" value="ECO:0007669"/>
    <property type="project" value="TreeGrafter"/>
</dbReference>
<dbReference type="InterPro" id="IPR012337">
    <property type="entry name" value="RNaseH-like_sf"/>
</dbReference>
<dbReference type="InterPro" id="IPR036420">
    <property type="entry name" value="BRCT_dom_sf"/>
</dbReference>
<evidence type="ECO:0000259" key="2">
    <source>
        <dbReference type="SMART" id="SM00479"/>
    </source>
</evidence>
<name>A0A3G9J3V9_9FIRM</name>
<keyword evidence="4" id="KW-1185">Reference proteome</keyword>
<dbReference type="Gene3D" id="3.40.50.10190">
    <property type="entry name" value="BRCT domain"/>
    <property type="match status" value="1"/>
</dbReference>
<feature type="domain" description="Exonuclease" evidence="2">
    <location>
        <begin position="4"/>
        <end position="169"/>
    </location>
</feature>
<dbReference type="RefSeq" id="WP_125118752.1">
    <property type="nucleotide sequence ID" value="NZ_AP019309.1"/>
</dbReference>
<dbReference type="GO" id="GO:0003676">
    <property type="term" value="F:nucleic acid binding"/>
    <property type="evidence" value="ECO:0007669"/>
    <property type="project" value="InterPro"/>
</dbReference>
<dbReference type="Proteomes" id="UP000268059">
    <property type="component" value="Chromosome"/>
</dbReference>
<dbReference type="InterPro" id="IPR036397">
    <property type="entry name" value="RNaseH_sf"/>
</dbReference>
<organism evidence="3 4">
    <name type="scientific">Intestinibaculum porci</name>
    <dbReference type="NCBI Taxonomy" id="2487118"/>
    <lineage>
        <taxon>Bacteria</taxon>
        <taxon>Bacillati</taxon>
        <taxon>Bacillota</taxon>
        <taxon>Erysipelotrichia</taxon>
        <taxon>Erysipelotrichales</taxon>
        <taxon>Erysipelotrichaceae</taxon>
        <taxon>Intestinibaculum</taxon>
    </lineage>
</organism>
<dbReference type="InParanoid" id="A0A3G9J3V9"/>
<dbReference type="KEGG" id="ebm:SG0102_07710"/>
<evidence type="ECO:0000313" key="4">
    <source>
        <dbReference type="Proteomes" id="UP000268059"/>
    </source>
</evidence>
<keyword evidence="1" id="KW-0540">Nuclease</keyword>
<keyword evidence="1" id="KW-0378">Hydrolase</keyword>